<comment type="caution">
    <text evidence="9">The sequence shown here is derived from an EMBL/GenBank/DDBJ whole genome shotgun (WGS) entry which is preliminary data.</text>
</comment>
<dbReference type="EMBL" id="PISE01000013">
    <property type="protein sequence ID" value="PKG24486.1"/>
    <property type="molecule type" value="Genomic_DNA"/>
</dbReference>
<keyword evidence="3 6" id="KW-0378">Hydrolase</keyword>
<dbReference type="InterPro" id="IPR001333">
    <property type="entry name" value="Peptidase_M32_Taq"/>
</dbReference>
<dbReference type="OrthoDB" id="9769691at2"/>
<dbReference type="CDD" id="cd09607">
    <property type="entry name" value="M3B_PepF"/>
    <property type="match status" value="1"/>
</dbReference>
<evidence type="ECO:0000259" key="8">
    <source>
        <dbReference type="Pfam" id="PF08439"/>
    </source>
</evidence>
<dbReference type="GO" id="GO:0006508">
    <property type="term" value="P:proteolysis"/>
    <property type="evidence" value="ECO:0007669"/>
    <property type="project" value="UniProtKB-KW"/>
</dbReference>
<sequence length="597" mass="68803">MTKDIYSKIWDLDVFYKGGSDSKEFLEHLFQTGEHIKQFSNKVQMYQPFNGKNDQSFVLELIKLYERIVKKVRQAGAFVSCLEAQNIKDKQANTLRGKVMELSASFQNALTIFDGKISAYDDEQWNKLLQGEGLTELIFVLTERRMQAKNKLGEEEEMLINKLSIDGYHGWSQMYDTIVSSIQIPLEENNQTYYLSVGQAANKFSDSDRNVRKAVFSAWEKAWEDKSALIAKTLNHLSGFRLNVYEKRGWHNILKEPLEMNRMREKTLQTMWKVISSNKEPFKRFLERKAKLLGVEKLNWYDLDAPIGNALGKMNYQEGAAFILKQFSLFGEEMKAFAQKAFTDRWIEAEDRKGKRPGGFHTYFPESGQSRIFMTYSGTTSNVSTLAHELGHGFHTYAMRDIHTLNRNYAMNVAETASTFAETIVSDAAVKAASNKQEKIVLLEGKIQNSIALLMNIHARFLFETNFYEERKKGIVSEVKLNEIMVQAQKEAYGDALNTYHPTFWASKLHFYITGVPFYNFPYTFGYLFSLGIYVQAQKDGIGYEKKYMALLKDTASMTVEELAKKHLAVNLAEEVFWQNAIQLCIDDVEEFLELTK</sequence>
<reference evidence="9 10" key="1">
    <citation type="journal article" date="2003" name="Int. J. Syst. Evol. Microbiol.">
        <title>Bacillus nealsonii sp. nov., isolated from a spacecraft-assembly facility, whose spores are gamma-radiation resistant.</title>
        <authorList>
            <person name="Venkateswaran K."/>
            <person name="Kempf M."/>
            <person name="Chen F."/>
            <person name="Satomi M."/>
            <person name="Nicholson W."/>
            <person name="Kern R."/>
        </authorList>
    </citation>
    <scope>NUCLEOTIDE SEQUENCE [LARGE SCALE GENOMIC DNA]</scope>
    <source>
        <strain evidence="9 10">FO-92</strain>
    </source>
</reference>
<dbReference type="GO" id="GO:0046872">
    <property type="term" value="F:metal ion binding"/>
    <property type="evidence" value="ECO:0007669"/>
    <property type="project" value="UniProtKB-UniRule"/>
</dbReference>
<organism evidence="9 10">
    <name type="scientific">Niallia nealsonii</name>
    <dbReference type="NCBI Taxonomy" id="115979"/>
    <lineage>
        <taxon>Bacteria</taxon>
        <taxon>Bacillati</taxon>
        <taxon>Bacillota</taxon>
        <taxon>Bacilli</taxon>
        <taxon>Bacillales</taxon>
        <taxon>Bacillaceae</taxon>
        <taxon>Niallia</taxon>
    </lineage>
</organism>
<evidence type="ECO:0000256" key="1">
    <source>
        <dbReference type="ARBA" id="ARBA00022670"/>
    </source>
</evidence>
<feature type="domain" description="Oligopeptidase F N-terminal" evidence="8">
    <location>
        <begin position="117"/>
        <end position="183"/>
    </location>
</feature>
<dbReference type="AlphaFoldDB" id="A0A2N0Z4Q4"/>
<dbReference type="InterPro" id="IPR011977">
    <property type="entry name" value="Pept_M3B_clade3"/>
</dbReference>
<dbReference type="InterPro" id="IPR042088">
    <property type="entry name" value="OligoPept_F_C"/>
</dbReference>
<feature type="domain" description="Peptidase M3A/M3B catalytic" evidence="7">
    <location>
        <begin position="206"/>
        <end position="568"/>
    </location>
</feature>
<dbReference type="GO" id="GO:0004181">
    <property type="term" value="F:metallocarboxypeptidase activity"/>
    <property type="evidence" value="ECO:0007669"/>
    <property type="project" value="InterPro"/>
</dbReference>
<protein>
    <submittedName>
        <fullName evidence="9">Oligoendopeptidase</fullName>
    </submittedName>
</protein>
<accession>A0A2N0Z4Q4</accession>
<dbReference type="GO" id="GO:0004222">
    <property type="term" value="F:metalloendopeptidase activity"/>
    <property type="evidence" value="ECO:0007669"/>
    <property type="project" value="InterPro"/>
</dbReference>
<evidence type="ECO:0000313" key="10">
    <source>
        <dbReference type="Proteomes" id="UP000233375"/>
    </source>
</evidence>
<dbReference type="PANTHER" id="PTHR34217:SF1">
    <property type="entry name" value="CARBOXYPEPTIDASE 1"/>
    <property type="match status" value="1"/>
</dbReference>
<dbReference type="PANTHER" id="PTHR34217">
    <property type="entry name" value="METAL-DEPENDENT CARBOXYPEPTIDASE"/>
    <property type="match status" value="1"/>
</dbReference>
<dbReference type="SUPFAM" id="SSF55486">
    <property type="entry name" value="Metalloproteases ('zincins'), catalytic domain"/>
    <property type="match status" value="1"/>
</dbReference>
<proteinExistence type="inferred from homology"/>
<dbReference type="InterPro" id="IPR034006">
    <property type="entry name" value="M3B_PepF_2"/>
</dbReference>
<evidence type="ECO:0000256" key="5">
    <source>
        <dbReference type="ARBA" id="ARBA00023049"/>
    </source>
</evidence>
<evidence type="ECO:0000256" key="4">
    <source>
        <dbReference type="ARBA" id="ARBA00022833"/>
    </source>
</evidence>
<evidence type="ECO:0000313" key="9">
    <source>
        <dbReference type="EMBL" id="PKG24486.1"/>
    </source>
</evidence>
<keyword evidence="4 6" id="KW-0862">Zinc</keyword>
<dbReference type="InterPro" id="IPR001567">
    <property type="entry name" value="Pept_M3A_M3B_dom"/>
</dbReference>
<dbReference type="NCBIfam" id="TIGR02290">
    <property type="entry name" value="M3_fam_3"/>
    <property type="match status" value="1"/>
</dbReference>
<dbReference type="RefSeq" id="WP_101176424.1">
    <property type="nucleotide sequence ID" value="NZ_PISE01000013.1"/>
</dbReference>
<comment type="similarity">
    <text evidence="6">Belongs to the peptidase M3 family.</text>
</comment>
<dbReference type="InterPro" id="IPR013647">
    <property type="entry name" value="OligopepF_N_dom"/>
</dbReference>
<dbReference type="Gene3D" id="1.20.140.70">
    <property type="entry name" value="Oligopeptidase f, N-terminal domain"/>
    <property type="match status" value="1"/>
</dbReference>
<keyword evidence="2 6" id="KW-0479">Metal-binding</keyword>
<dbReference type="Pfam" id="PF08439">
    <property type="entry name" value="Peptidase_M3_N"/>
    <property type="match status" value="1"/>
</dbReference>
<keyword evidence="5 6" id="KW-0482">Metalloprotease</keyword>
<dbReference type="Pfam" id="PF01432">
    <property type="entry name" value="Peptidase_M3"/>
    <property type="match status" value="1"/>
</dbReference>
<evidence type="ECO:0000256" key="6">
    <source>
        <dbReference type="RuleBase" id="RU003435"/>
    </source>
</evidence>
<keyword evidence="1 6" id="KW-0645">Protease</keyword>
<evidence type="ECO:0000259" key="7">
    <source>
        <dbReference type="Pfam" id="PF01432"/>
    </source>
</evidence>
<name>A0A2N0Z4Q4_9BACI</name>
<gene>
    <name evidence="9" type="ORF">CWS01_06695</name>
</gene>
<dbReference type="Proteomes" id="UP000233375">
    <property type="component" value="Unassembled WGS sequence"/>
</dbReference>
<dbReference type="Gene3D" id="1.10.1370.20">
    <property type="entry name" value="Oligoendopeptidase f, C-terminal domain"/>
    <property type="match status" value="1"/>
</dbReference>
<comment type="cofactor">
    <cofactor evidence="6">
        <name>Zn(2+)</name>
        <dbReference type="ChEBI" id="CHEBI:29105"/>
    </cofactor>
    <text evidence="6">Binds 1 zinc ion.</text>
</comment>
<evidence type="ECO:0000256" key="2">
    <source>
        <dbReference type="ARBA" id="ARBA00022723"/>
    </source>
</evidence>
<keyword evidence="10" id="KW-1185">Reference proteome</keyword>
<evidence type="ECO:0000256" key="3">
    <source>
        <dbReference type="ARBA" id="ARBA00022801"/>
    </source>
</evidence>